<dbReference type="Proteomes" id="UP001280121">
    <property type="component" value="Unassembled WGS sequence"/>
</dbReference>
<keyword evidence="2" id="KW-0677">Repeat</keyword>
<evidence type="ECO:0000256" key="3">
    <source>
        <dbReference type="PROSITE-ProRule" id="PRU00708"/>
    </source>
</evidence>
<evidence type="ECO:0000313" key="4">
    <source>
        <dbReference type="EMBL" id="KAK2639392.1"/>
    </source>
</evidence>
<dbReference type="AlphaFoldDB" id="A0AAD9WR54"/>
<gene>
    <name evidence="4" type="ORF">Ddye_027187</name>
</gene>
<dbReference type="InterPro" id="IPR002885">
    <property type="entry name" value="PPR_rpt"/>
</dbReference>
<evidence type="ECO:0008006" key="6">
    <source>
        <dbReference type="Google" id="ProtNLM"/>
    </source>
</evidence>
<comment type="similarity">
    <text evidence="1">Belongs to the PPR family. P subfamily.</text>
</comment>
<reference evidence="4" key="1">
    <citation type="journal article" date="2023" name="Plant J.">
        <title>Genome sequences and population genomics provide insights into the demographic history, inbreeding, and mutation load of two 'living fossil' tree species of Dipteronia.</title>
        <authorList>
            <person name="Feng Y."/>
            <person name="Comes H.P."/>
            <person name="Chen J."/>
            <person name="Zhu S."/>
            <person name="Lu R."/>
            <person name="Zhang X."/>
            <person name="Li P."/>
            <person name="Qiu J."/>
            <person name="Olsen K.M."/>
            <person name="Qiu Y."/>
        </authorList>
    </citation>
    <scope>NUCLEOTIDE SEQUENCE</scope>
    <source>
        <strain evidence="4">KIB01</strain>
    </source>
</reference>
<dbReference type="Pfam" id="PF13041">
    <property type="entry name" value="PPR_2"/>
    <property type="match status" value="1"/>
</dbReference>
<dbReference type="PANTHER" id="PTHR47941">
    <property type="entry name" value="PENTATRICOPEPTIDE REPEAT-CONTAINING PROTEIN 3, MITOCHONDRIAL"/>
    <property type="match status" value="1"/>
</dbReference>
<proteinExistence type="inferred from homology"/>
<keyword evidence="5" id="KW-1185">Reference proteome</keyword>
<name>A0AAD9WR54_9ROSI</name>
<feature type="repeat" description="PPR" evidence="3">
    <location>
        <begin position="68"/>
        <end position="105"/>
    </location>
</feature>
<dbReference type="InterPro" id="IPR011990">
    <property type="entry name" value="TPR-like_helical_dom_sf"/>
</dbReference>
<comment type="caution">
    <text evidence="4">The sequence shown here is derived from an EMBL/GenBank/DDBJ whole genome shotgun (WGS) entry which is preliminary data.</text>
</comment>
<dbReference type="PROSITE" id="PS51375">
    <property type="entry name" value="PPR"/>
    <property type="match status" value="1"/>
</dbReference>
<accession>A0AAD9WR54</accession>
<evidence type="ECO:0000313" key="5">
    <source>
        <dbReference type="Proteomes" id="UP001280121"/>
    </source>
</evidence>
<dbReference type="NCBIfam" id="TIGR00756">
    <property type="entry name" value="PPR"/>
    <property type="match status" value="1"/>
</dbReference>
<sequence length="127" mass="14859">MPTRRLCGRTWFERIMKILRWKNSVRGNHKSSIRYTHNDLTKTVLFLLKTFKTGPTSFPGHEIIRAPDAITYNALINRYCKKGKIGKLYRANEILKDMVESGIPVDEFTFNILIDGFCTRTGMFWQL</sequence>
<dbReference type="EMBL" id="JANJYI010000008">
    <property type="protein sequence ID" value="KAK2639392.1"/>
    <property type="molecule type" value="Genomic_DNA"/>
</dbReference>
<protein>
    <recommendedName>
        <fullName evidence="6">Pentatricopeptide repeat-containing protein</fullName>
    </recommendedName>
</protein>
<evidence type="ECO:0000256" key="2">
    <source>
        <dbReference type="ARBA" id="ARBA00022737"/>
    </source>
</evidence>
<organism evidence="4 5">
    <name type="scientific">Dipteronia dyeriana</name>
    <dbReference type="NCBI Taxonomy" id="168575"/>
    <lineage>
        <taxon>Eukaryota</taxon>
        <taxon>Viridiplantae</taxon>
        <taxon>Streptophyta</taxon>
        <taxon>Embryophyta</taxon>
        <taxon>Tracheophyta</taxon>
        <taxon>Spermatophyta</taxon>
        <taxon>Magnoliopsida</taxon>
        <taxon>eudicotyledons</taxon>
        <taxon>Gunneridae</taxon>
        <taxon>Pentapetalae</taxon>
        <taxon>rosids</taxon>
        <taxon>malvids</taxon>
        <taxon>Sapindales</taxon>
        <taxon>Sapindaceae</taxon>
        <taxon>Hippocastanoideae</taxon>
        <taxon>Acereae</taxon>
        <taxon>Dipteronia</taxon>
    </lineage>
</organism>
<evidence type="ECO:0000256" key="1">
    <source>
        <dbReference type="ARBA" id="ARBA00007626"/>
    </source>
</evidence>
<dbReference type="Gene3D" id="1.25.40.10">
    <property type="entry name" value="Tetratricopeptide repeat domain"/>
    <property type="match status" value="1"/>
</dbReference>